<comment type="caution">
    <text evidence="1">The sequence shown here is derived from an EMBL/GenBank/DDBJ whole genome shotgun (WGS) entry which is preliminary data.</text>
</comment>
<proteinExistence type="predicted"/>
<reference evidence="1 2" key="1">
    <citation type="submission" date="2016-10" db="EMBL/GenBank/DDBJ databases">
        <title>Paenibacillus species isolates.</title>
        <authorList>
            <person name="Beno S.M."/>
        </authorList>
    </citation>
    <scope>NUCLEOTIDE SEQUENCE [LARGE SCALE GENOMIC DNA]</scope>
    <source>
        <strain evidence="1 2">FSL H7-0744</strain>
    </source>
</reference>
<organism evidence="1 2">
    <name type="scientific">Paenibacillus borealis</name>
    <dbReference type="NCBI Taxonomy" id="160799"/>
    <lineage>
        <taxon>Bacteria</taxon>
        <taxon>Bacillati</taxon>
        <taxon>Bacillota</taxon>
        <taxon>Bacilli</taxon>
        <taxon>Bacillales</taxon>
        <taxon>Paenibacillaceae</taxon>
        <taxon>Paenibacillus</taxon>
    </lineage>
</organism>
<keyword evidence="2" id="KW-1185">Reference proteome</keyword>
<evidence type="ECO:0000313" key="2">
    <source>
        <dbReference type="Proteomes" id="UP000187412"/>
    </source>
</evidence>
<evidence type="ECO:0000313" key="1">
    <source>
        <dbReference type="EMBL" id="OMD45411.1"/>
    </source>
</evidence>
<dbReference type="RefSeq" id="WP_076112470.1">
    <property type="nucleotide sequence ID" value="NZ_MPTB01000026.1"/>
</dbReference>
<sequence length="126" mass="14312">MDIIGLGGLPWDTLEQEVEQGGKFVVYTYCISIIFMTFRKSSSIYYIEPRMGSVGTGLKFTLISVLFGWWGIPWGPIYTIGSLFTNLSGGRDVTVEVMDSMIAERREQSQLLNFIERVKDKLENQV</sequence>
<protein>
    <recommendedName>
        <fullName evidence="3">DUF4112 domain-containing protein</fullName>
    </recommendedName>
</protein>
<accession>A0ABX3H8T3</accession>
<dbReference type="Proteomes" id="UP000187412">
    <property type="component" value="Unassembled WGS sequence"/>
</dbReference>
<gene>
    <name evidence="1" type="ORF">BSK56_20030</name>
</gene>
<dbReference type="EMBL" id="MPTB01000026">
    <property type="protein sequence ID" value="OMD45411.1"/>
    <property type="molecule type" value="Genomic_DNA"/>
</dbReference>
<evidence type="ECO:0008006" key="3">
    <source>
        <dbReference type="Google" id="ProtNLM"/>
    </source>
</evidence>
<name>A0ABX3H8T3_PAEBO</name>